<dbReference type="InterPro" id="IPR023803">
    <property type="entry name" value="Ribosomal_bS16_dom_sf"/>
</dbReference>
<comment type="subcellular location">
    <subcellularLocation>
        <location evidence="1">Mitochondrion</location>
    </subcellularLocation>
</comment>
<keyword evidence="3 8" id="KW-0689">Ribosomal protein</keyword>
<gene>
    <name evidence="8" type="primary">MRPS16</name>
</gene>
<evidence type="ECO:0000256" key="4">
    <source>
        <dbReference type="ARBA" id="ARBA00023128"/>
    </source>
</evidence>
<proteinExistence type="evidence at transcript level"/>
<dbReference type="InterPro" id="IPR000307">
    <property type="entry name" value="Ribosomal_bS16"/>
</dbReference>
<dbReference type="SUPFAM" id="SSF54565">
    <property type="entry name" value="Ribosomal protein S16"/>
    <property type="match status" value="1"/>
</dbReference>
<dbReference type="GO" id="GO:0032543">
    <property type="term" value="P:mitochondrial translation"/>
    <property type="evidence" value="ECO:0007669"/>
    <property type="project" value="TreeGrafter"/>
</dbReference>
<dbReference type="KEGG" id="hmg:100208143"/>
<dbReference type="FunFam" id="3.30.1320.10:FF:000004">
    <property type="entry name" value="28S ribosomal protein S16, mitochondrial"/>
    <property type="match status" value="1"/>
</dbReference>
<protein>
    <recommendedName>
        <fullName evidence="6">Small ribosomal subunit protein bS16m</fullName>
    </recommendedName>
    <alternativeName>
        <fullName evidence="7">28S ribosomal protein S16, mitochondrial</fullName>
    </alternativeName>
</protein>
<sequence length="118" mass="13631">MKKPFSPVTTLRLAYYGCPNRPFFHIVATKQRIARNRGYYEQVGTFDPLPNTRNEKLISLNMDRIKYWLSLNCSMSKPVTRLLALAGVLPLDQYTLKLAEKNRESKKSKEHADNINSV</sequence>
<dbReference type="Pfam" id="PF00886">
    <property type="entry name" value="Ribosomal_S16"/>
    <property type="match status" value="1"/>
</dbReference>
<dbReference type="PANTHER" id="PTHR12919:SF20">
    <property type="entry name" value="SMALL RIBOSOMAL SUBUNIT PROTEIN BS16M"/>
    <property type="match status" value="1"/>
</dbReference>
<dbReference type="GO" id="GO:0005743">
    <property type="term" value="C:mitochondrial inner membrane"/>
    <property type="evidence" value="ECO:0007669"/>
    <property type="project" value="UniProtKB-ARBA"/>
</dbReference>
<dbReference type="GO" id="GO:0005763">
    <property type="term" value="C:mitochondrial small ribosomal subunit"/>
    <property type="evidence" value="ECO:0007669"/>
    <property type="project" value="TreeGrafter"/>
</dbReference>
<dbReference type="EMBL" id="HAAD01000156">
    <property type="protein sequence ID" value="CDG66388.1"/>
    <property type="molecule type" value="mRNA"/>
</dbReference>
<evidence type="ECO:0000256" key="3">
    <source>
        <dbReference type="ARBA" id="ARBA00022980"/>
    </source>
</evidence>
<evidence type="ECO:0000256" key="2">
    <source>
        <dbReference type="ARBA" id="ARBA00006668"/>
    </source>
</evidence>
<evidence type="ECO:0000256" key="1">
    <source>
        <dbReference type="ARBA" id="ARBA00004173"/>
    </source>
</evidence>
<evidence type="ECO:0000256" key="6">
    <source>
        <dbReference type="ARBA" id="ARBA00035263"/>
    </source>
</evidence>
<organism evidence="8">
    <name type="scientific">Hydra vulgaris</name>
    <name type="common">Hydra</name>
    <name type="synonym">Hydra attenuata</name>
    <dbReference type="NCBI Taxonomy" id="6087"/>
    <lineage>
        <taxon>Eukaryota</taxon>
        <taxon>Metazoa</taxon>
        <taxon>Cnidaria</taxon>
        <taxon>Hydrozoa</taxon>
        <taxon>Hydroidolina</taxon>
        <taxon>Anthoathecata</taxon>
        <taxon>Aplanulata</taxon>
        <taxon>Hydridae</taxon>
        <taxon>Hydra</taxon>
    </lineage>
</organism>
<evidence type="ECO:0000256" key="7">
    <source>
        <dbReference type="ARBA" id="ARBA00035438"/>
    </source>
</evidence>
<evidence type="ECO:0000313" key="8">
    <source>
        <dbReference type="EMBL" id="CDG66388.1"/>
    </source>
</evidence>
<dbReference type="GO" id="GO:0003735">
    <property type="term" value="F:structural constituent of ribosome"/>
    <property type="evidence" value="ECO:0007669"/>
    <property type="project" value="InterPro"/>
</dbReference>
<name>T2M2C4_HYDVU</name>
<accession>T2M2C4</accession>
<dbReference type="PANTHER" id="PTHR12919">
    <property type="entry name" value="30S RIBOSOMAL PROTEIN S16"/>
    <property type="match status" value="1"/>
</dbReference>
<dbReference type="Gene3D" id="3.30.1320.10">
    <property type="match status" value="1"/>
</dbReference>
<evidence type="ECO:0000256" key="5">
    <source>
        <dbReference type="ARBA" id="ARBA00023274"/>
    </source>
</evidence>
<dbReference type="AlphaFoldDB" id="T2M2C4"/>
<reference evidence="8" key="1">
    <citation type="journal article" date="2013" name="Genome Biol. Evol.">
        <title>Punctuated emergences of genetic and phenotypic innovations in eumetazoan, bilaterian, euteleostome, and hominidae ancestors.</title>
        <authorList>
            <person name="Wenger Y."/>
            <person name="Galliot B."/>
        </authorList>
    </citation>
    <scope>NUCLEOTIDE SEQUENCE</scope>
    <source>
        <tissue evidence="8">Whole animals</tissue>
    </source>
</reference>
<dbReference type="NCBIfam" id="TIGR00002">
    <property type="entry name" value="S16"/>
    <property type="match status" value="1"/>
</dbReference>
<comment type="similarity">
    <text evidence="2">Belongs to the bacterial ribosomal protein bS16 family.</text>
</comment>
<dbReference type="OrthoDB" id="407221at2759"/>
<dbReference type="OMA" id="MPNADNE"/>
<keyword evidence="5" id="KW-0687">Ribonucleoprotein</keyword>
<keyword evidence="4" id="KW-0496">Mitochondrion</keyword>